<gene>
    <name evidence="3" type="primary">LOC125423671</name>
</gene>
<proteinExistence type="predicted"/>
<protein>
    <submittedName>
        <fullName evidence="3">Uncharacterized protein LOC125423671 isoform X1</fullName>
    </submittedName>
</protein>
<evidence type="ECO:0000256" key="1">
    <source>
        <dbReference type="SAM" id="Phobius"/>
    </source>
</evidence>
<keyword evidence="1" id="KW-0812">Transmembrane</keyword>
<organism evidence="2 3">
    <name type="scientific">Ziziphus jujuba</name>
    <name type="common">Chinese jujube</name>
    <name type="synonym">Ziziphus sativa</name>
    <dbReference type="NCBI Taxonomy" id="326968"/>
    <lineage>
        <taxon>Eukaryota</taxon>
        <taxon>Viridiplantae</taxon>
        <taxon>Streptophyta</taxon>
        <taxon>Embryophyta</taxon>
        <taxon>Tracheophyta</taxon>
        <taxon>Spermatophyta</taxon>
        <taxon>Magnoliopsida</taxon>
        <taxon>eudicotyledons</taxon>
        <taxon>Gunneridae</taxon>
        <taxon>Pentapetalae</taxon>
        <taxon>rosids</taxon>
        <taxon>fabids</taxon>
        <taxon>Rosales</taxon>
        <taxon>Rhamnaceae</taxon>
        <taxon>Paliureae</taxon>
        <taxon>Ziziphus</taxon>
    </lineage>
</organism>
<keyword evidence="1" id="KW-0472">Membrane</keyword>
<dbReference type="RefSeq" id="XP_048334436.2">
    <property type="nucleotide sequence ID" value="XM_048478479.2"/>
</dbReference>
<accession>A0ABM3IS74</accession>
<reference evidence="3" key="1">
    <citation type="submission" date="2025-08" db="UniProtKB">
        <authorList>
            <consortium name="RefSeq"/>
        </authorList>
    </citation>
    <scope>IDENTIFICATION</scope>
    <source>
        <tissue evidence="3">Seedling</tissue>
    </source>
</reference>
<keyword evidence="1" id="KW-1133">Transmembrane helix</keyword>
<evidence type="ECO:0000313" key="3">
    <source>
        <dbReference type="RefSeq" id="XP_048334436.2"/>
    </source>
</evidence>
<sequence length="119" mass="13946">MAFARAYTAQLTMATALMYTGKKYLWSRSTAHIQRFYIAPALGRMSYLERKNFFLCWKFPVCLMLQFGRGRMSMQFQDALQHFLELCTWIYFGFLELCVCFAIAVKNSGMVIKGNVTFW</sequence>
<feature type="transmembrane region" description="Helical" evidence="1">
    <location>
        <begin position="88"/>
        <end position="105"/>
    </location>
</feature>
<dbReference type="Proteomes" id="UP001652623">
    <property type="component" value="Chromosome 7"/>
</dbReference>
<name>A0ABM3IS74_ZIZJJ</name>
<dbReference type="GeneID" id="125423671"/>
<evidence type="ECO:0000313" key="2">
    <source>
        <dbReference type="Proteomes" id="UP001652623"/>
    </source>
</evidence>
<keyword evidence="2" id="KW-1185">Reference proteome</keyword>